<dbReference type="InterPro" id="IPR036457">
    <property type="entry name" value="PPM-type-like_dom_sf"/>
</dbReference>
<keyword evidence="4" id="KW-0812">Transmembrane</keyword>
<dbReference type="PANTHER" id="PTHR43156">
    <property type="entry name" value="STAGE II SPORULATION PROTEIN E-RELATED"/>
    <property type="match status" value="1"/>
</dbReference>
<dbReference type="EMBL" id="FMYP01000037">
    <property type="protein sequence ID" value="SDC57065.1"/>
    <property type="molecule type" value="Genomic_DNA"/>
</dbReference>
<keyword evidence="3" id="KW-0175">Coiled coil</keyword>
<feature type="transmembrane region" description="Helical" evidence="4">
    <location>
        <begin position="298"/>
        <end position="317"/>
    </location>
</feature>
<gene>
    <name evidence="6" type="ORF">SAMN05216323_103728</name>
</gene>
<dbReference type="PROSITE" id="PS50005">
    <property type="entry name" value="TPR"/>
    <property type="match status" value="1"/>
</dbReference>
<accession>A0A1G6MQ31</accession>
<evidence type="ECO:0000256" key="3">
    <source>
        <dbReference type="SAM" id="Coils"/>
    </source>
</evidence>
<dbReference type="AlphaFoldDB" id="A0A1G6MQ31"/>
<dbReference type="InterPro" id="IPR052016">
    <property type="entry name" value="Bact_Sigma-Reg"/>
</dbReference>
<dbReference type="Proteomes" id="UP000199452">
    <property type="component" value="Unassembled WGS sequence"/>
</dbReference>
<dbReference type="STRING" id="1640674.SAMN05216323_103728"/>
<evidence type="ECO:0000313" key="7">
    <source>
        <dbReference type="Proteomes" id="UP000199452"/>
    </source>
</evidence>
<evidence type="ECO:0000256" key="1">
    <source>
        <dbReference type="ARBA" id="ARBA00022801"/>
    </source>
</evidence>
<dbReference type="Gene3D" id="1.25.40.10">
    <property type="entry name" value="Tetratricopeptide repeat domain"/>
    <property type="match status" value="1"/>
</dbReference>
<dbReference type="InterPro" id="IPR001932">
    <property type="entry name" value="PPM-type_phosphatase-like_dom"/>
</dbReference>
<evidence type="ECO:0000259" key="5">
    <source>
        <dbReference type="Pfam" id="PF07228"/>
    </source>
</evidence>
<dbReference type="SUPFAM" id="SSF48452">
    <property type="entry name" value="TPR-like"/>
    <property type="match status" value="1"/>
</dbReference>
<dbReference type="PANTHER" id="PTHR43156:SF9">
    <property type="entry name" value="HAMP DOMAIN-CONTAINING PROTEIN"/>
    <property type="match status" value="1"/>
</dbReference>
<dbReference type="InterPro" id="IPR011990">
    <property type="entry name" value="TPR-like_helical_dom_sf"/>
</dbReference>
<keyword evidence="4" id="KW-0472">Membrane</keyword>
<keyword evidence="1" id="KW-0378">Hydrolase</keyword>
<evidence type="ECO:0000256" key="2">
    <source>
        <dbReference type="PROSITE-ProRule" id="PRU00339"/>
    </source>
</evidence>
<keyword evidence="4" id="KW-1133">Transmembrane helix</keyword>
<reference evidence="6 7" key="1">
    <citation type="submission" date="2016-09" db="EMBL/GenBank/DDBJ databases">
        <authorList>
            <person name="Capua I."/>
            <person name="De Benedictis P."/>
            <person name="Joannis T."/>
            <person name="Lombin L.H."/>
            <person name="Cattoli G."/>
        </authorList>
    </citation>
    <scope>NUCLEOTIDE SEQUENCE [LARGE SCALE GENOMIC DNA]</scope>
    <source>
        <strain evidence="6 7">A7P-90m</strain>
    </source>
</reference>
<protein>
    <submittedName>
        <fullName evidence="6">Serine phosphatase RsbU, regulator of sigma subunit</fullName>
    </submittedName>
</protein>
<feature type="repeat" description="TPR" evidence="2">
    <location>
        <begin position="97"/>
        <end position="130"/>
    </location>
</feature>
<sequence length="627" mass="70314">MSPAIKYFVLLLITCFSSSWGGMVYGQKIPEAIQREIDANLALAKSNESQGNLSEAAMYYGKVAKVYWVNNQGKQAINHYEMAASLNIRIGNSNALRTIYGNMGVISSDQEEFENAIVYFQKSLTISKKQKRKADVANMLVNIGSAQLELNRSQESLKSFTEANALALELNDLSLIKSTYGVLAEVETKLGHAEKSAEYFNLYSAFSRRLQRDQMALKDKEVSEREQHAKAQVNEVVQSKLLTEEELQQQTKNLKSTKATLQKVELISKEKQLQINLLSKQRELQQAQLRAQAMVRNAIIGVVIFMMGIAGLILYGYNQKRKANHLLEKQNIEIAAKSQALELASLQIRRQNDNITSSINYAQRIQEALLPTEEGLQTVIPESFVFLQPRDIVSGDFHWFSKSHHSKNTTFKQIAGDSEPRFFITAADCTGHGVPGAFMSMIGVNLLENITRSGGVVASDILNELHRSVRFMLKQYKNDNRDGMEIAFCVIRNQGKTIEFAGARNPLILIKNGELTIIKGDAVPVGGSQNEEQREFTLHTIDIDCPTSCYIFSDGILDQFGGPDSVKFTSRRLRDLLLSIHQLPMAEQKVRVAETIKAWMGLHEPQLDDMLLMGFRLGDDEHPVNLS</sequence>
<organism evidence="6 7">
    <name type="scientific">Williamwhitmania taraxaci</name>
    <dbReference type="NCBI Taxonomy" id="1640674"/>
    <lineage>
        <taxon>Bacteria</taxon>
        <taxon>Pseudomonadati</taxon>
        <taxon>Bacteroidota</taxon>
        <taxon>Bacteroidia</taxon>
        <taxon>Bacteroidales</taxon>
        <taxon>Williamwhitmaniaceae</taxon>
        <taxon>Williamwhitmania</taxon>
    </lineage>
</organism>
<keyword evidence="2" id="KW-0802">TPR repeat</keyword>
<dbReference type="Pfam" id="PF07228">
    <property type="entry name" value="SpoIIE"/>
    <property type="match status" value="1"/>
</dbReference>
<feature type="coiled-coil region" evidence="3">
    <location>
        <begin position="244"/>
        <end position="297"/>
    </location>
</feature>
<dbReference type="SMART" id="SM00028">
    <property type="entry name" value="TPR"/>
    <property type="match status" value="3"/>
</dbReference>
<dbReference type="Gene3D" id="3.60.40.10">
    <property type="entry name" value="PPM-type phosphatase domain"/>
    <property type="match status" value="1"/>
</dbReference>
<dbReference type="GO" id="GO:0016791">
    <property type="term" value="F:phosphatase activity"/>
    <property type="evidence" value="ECO:0007669"/>
    <property type="project" value="TreeGrafter"/>
</dbReference>
<dbReference type="Pfam" id="PF13181">
    <property type="entry name" value="TPR_8"/>
    <property type="match status" value="1"/>
</dbReference>
<dbReference type="InterPro" id="IPR019734">
    <property type="entry name" value="TPR_rpt"/>
</dbReference>
<name>A0A1G6MQ31_9BACT</name>
<dbReference type="RefSeq" id="WP_092438765.1">
    <property type="nucleotide sequence ID" value="NZ_FMYP01000037.1"/>
</dbReference>
<keyword evidence="7" id="KW-1185">Reference proteome</keyword>
<dbReference type="OrthoDB" id="9763484at2"/>
<evidence type="ECO:0000313" key="6">
    <source>
        <dbReference type="EMBL" id="SDC57065.1"/>
    </source>
</evidence>
<proteinExistence type="predicted"/>
<feature type="domain" description="PPM-type phosphatase" evidence="5">
    <location>
        <begin position="421"/>
        <end position="616"/>
    </location>
</feature>
<evidence type="ECO:0000256" key="4">
    <source>
        <dbReference type="SAM" id="Phobius"/>
    </source>
</evidence>